<name>A0ABV7KX49_9PROT</name>
<dbReference type="SUPFAM" id="SSF50494">
    <property type="entry name" value="Trypsin-like serine proteases"/>
    <property type="match status" value="1"/>
</dbReference>
<dbReference type="PRINTS" id="PR00834">
    <property type="entry name" value="PROTEASES2C"/>
</dbReference>
<proteinExistence type="predicted"/>
<dbReference type="EMBL" id="JBHRTR010000018">
    <property type="protein sequence ID" value="MFC3226927.1"/>
    <property type="molecule type" value="Genomic_DNA"/>
</dbReference>
<dbReference type="Gene3D" id="1.25.40.10">
    <property type="entry name" value="Tetratricopeptide repeat domain"/>
    <property type="match status" value="1"/>
</dbReference>
<evidence type="ECO:0000256" key="1">
    <source>
        <dbReference type="ARBA" id="ARBA00022670"/>
    </source>
</evidence>
<comment type="caution">
    <text evidence="3">The sequence shown here is derived from an EMBL/GenBank/DDBJ whole genome shotgun (WGS) entry which is preliminary data.</text>
</comment>
<protein>
    <submittedName>
        <fullName evidence="3">Trypsin-like peptidase domain-containing protein</fullName>
    </submittedName>
</protein>
<evidence type="ECO:0000313" key="3">
    <source>
        <dbReference type="EMBL" id="MFC3226927.1"/>
    </source>
</evidence>
<dbReference type="InterPro" id="IPR009003">
    <property type="entry name" value="Peptidase_S1_PA"/>
</dbReference>
<accession>A0ABV7KX49</accession>
<dbReference type="SMART" id="SM00671">
    <property type="entry name" value="SEL1"/>
    <property type="match status" value="2"/>
</dbReference>
<gene>
    <name evidence="3" type="ORF">ACFOGJ_06785</name>
</gene>
<organism evidence="3 4">
    <name type="scientific">Marinibaculum pumilum</name>
    <dbReference type="NCBI Taxonomy" id="1766165"/>
    <lineage>
        <taxon>Bacteria</taxon>
        <taxon>Pseudomonadati</taxon>
        <taxon>Pseudomonadota</taxon>
        <taxon>Alphaproteobacteria</taxon>
        <taxon>Rhodospirillales</taxon>
        <taxon>Rhodospirillaceae</taxon>
        <taxon>Marinibaculum</taxon>
    </lineage>
</organism>
<dbReference type="PANTHER" id="PTHR43343:SF3">
    <property type="entry name" value="PROTEASE DO-LIKE 8, CHLOROPLASTIC"/>
    <property type="match status" value="1"/>
</dbReference>
<dbReference type="RefSeq" id="WP_379899080.1">
    <property type="nucleotide sequence ID" value="NZ_JBHRTR010000018.1"/>
</dbReference>
<reference evidence="4" key="1">
    <citation type="journal article" date="2019" name="Int. J. Syst. Evol. Microbiol.">
        <title>The Global Catalogue of Microorganisms (GCM) 10K type strain sequencing project: providing services to taxonomists for standard genome sequencing and annotation.</title>
        <authorList>
            <consortium name="The Broad Institute Genomics Platform"/>
            <consortium name="The Broad Institute Genome Sequencing Center for Infectious Disease"/>
            <person name="Wu L."/>
            <person name="Ma J."/>
        </authorList>
    </citation>
    <scope>NUCLEOTIDE SEQUENCE [LARGE SCALE GENOMIC DNA]</scope>
    <source>
        <strain evidence="4">KCTC 42964</strain>
    </source>
</reference>
<keyword evidence="1" id="KW-0645">Protease</keyword>
<keyword evidence="4" id="KW-1185">Reference proteome</keyword>
<sequence length="347" mass="36373">MSAGWPGTSAPLPHAADVAALAASFDDRPCTDLAACERLAASGSATAHFQLGAWYYLGNRLPRDPDAALRHFRIAAEAGEVRAQHLLGLAYMTGDMVMPDRAEGGRWLTAAAEAGFPPSQQMLSHFGFAAPQSPAPQAPVLQTAGPAETPGDMDDPLPMDPVALFESVEPAVWTVLAAERYRGGIAERSGSAVAVTQHWLFTNCHVVGGADFILIKRRERIEPARLIHANDSTDRCVLETPTDLEPVRRIAPYAGLKVGQTVYSIGSPSGLENTLGPGLVTGLRQWQGVPIIQTNAPISPGSSGGALFDDRGNLIGITTFTVGGGGALGFAVAADSYIQAMLPEAKG</sequence>
<dbReference type="PANTHER" id="PTHR43343">
    <property type="entry name" value="PEPTIDASE S12"/>
    <property type="match status" value="1"/>
</dbReference>
<dbReference type="Gene3D" id="2.40.10.120">
    <property type="match status" value="1"/>
</dbReference>
<dbReference type="InterPro" id="IPR006597">
    <property type="entry name" value="Sel1-like"/>
</dbReference>
<evidence type="ECO:0000256" key="2">
    <source>
        <dbReference type="ARBA" id="ARBA00022801"/>
    </source>
</evidence>
<evidence type="ECO:0000313" key="4">
    <source>
        <dbReference type="Proteomes" id="UP001595528"/>
    </source>
</evidence>
<dbReference type="Pfam" id="PF13365">
    <property type="entry name" value="Trypsin_2"/>
    <property type="match status" value="1"/>
</dbReference>
<dbReference type="InterPro" id="IPR051201">
    <property type="entry name" value="Chloro_Bact_Ser_Proteases"/>
</dbReference>
<dbReference type="InterPro" id="IPR001940">
    <property type="entry name" value="Peptidase_S1C"/>
</dbReference>
<dbReference type="SUPFAM" id="SSF81901">
    <property type="entry name" value="HCP-like"/>
    <property type="match status" value="1"/>
</dbReference>
<keyword evidence="2" id="KW-0378">Hydrolase</keyword>
<dbReference type="Proteomes" id="UP001595528">
    <property type="component" value="Unassembled WGS sequence"/>
</dbReference>
<dbReference type="Pfam" id="PF08238">
    <property type="entry name" value="Sel1"/>
    <property type="match status" value="2"/>
</dbReference>
<dbReference type="InterPro" id="IPR011990">
    <property type="entry name" value="TPR-like_helical_dom_sf"/>
</dbReference>